<dbReference type="Proteomes" id="UP000232722">
    <property type="component" value="Unassembled WGS sequence"/>
</dbReference>
<comment type="caution">
    <text evidence="2">The sequence shown here is derived from an EMBL/GenBank/DDBJ whole genome shotgun (WGS) entry which is preliminary data.</text>
</comment>
<gene>
    <name evidence="2" type="ORF">RhiirA5_443118</name>
</gene>
<protein>
    <submittedName>
        <fullName evidence="2">DNase I-like protein</fullName>
    </submittedName>
</protein>
<dbReference type="VEuPathDB" id="FungiDB:FUN_006616"/>
<dbReference type="VEuPathDB" id="FungiDB:RhiirA1_502794"/>
<reference evidence="2 3" key="1">
    <citation type="submission" date="2016-04" db="EMBL/GenBank/DDBJ databases">
        <title>Genome analyses suggest a sexual origin of heterokaryosis in a supposedly ancient asexual fungus.</title>
        <authorList>
            <person name="Ropars J."/>
            <person name="Sedzielewska K."/>
            <person name="Noel J."/>
            <person name="Charron P."/>
            <person name="Farinelli L."/>
            <person name="Marton T."/>
            <person name="Kruger M."/>
            <person name="Pelin A."/>
            <person name="Brachmann A."/>
            <person name="Corradi N."/>
        </authorList>
    </citation>
    <scope>NUCLEOTIDE SEQUENCE [LARGE SCALE GENOMIC DNA]</scope>
    <source>
        <strain evidence="2 3">A5</strain>
    </source>
</reference>
<organism evidence="2 3">
    <name type="scientific">Rhizophagus irregularis</name>
    <dbReference type="NCBI Taxonomy" id="588596"/>
    <lineage>
        <taxon>Eukaryota</taxon>
        <taxon>Fungi</taxon>
        <taxon>Fungi incertae sedis</taxon>
        <taxon>Mucoromycota</taxon>
        <taxon>Glomeromycotina</taxon>
        <taxon>Glomeromycetes</taxon>
        <taxon>Glomerales</taxon>
        <taxon>Glomeraceae</taxon>
        <taxon>Rhizophagus</taxon>
    </lineage>
</organism>
<evidence type="ECO:0000313" key="3">
    <source>
        <dbReference type="Proteomes" id="UP000232722"/>
    </source>
</evidence>
<keyword evidence="1" id="KW-0472">Membrane</keyword>
<sequence>MQENQVDIMALNETNLDQKNGVFKTPDNFKEQFYIYWSSKQCDKHKGSGVALICSRKWNKHYQGHKIHSPYLLSVYFLFRNVLFCIWIVYAAPQNKTILPKTLEQLKRQMRDETIYKKSNNIIHILMRDFNLITNGLINRTPPQHISRPKFFNDLETLGLIDSYRKLDKEAQGNTYHKEGVSTRIDQIWVSETHSNKLVNFSITPSTFITHSDHNIITLTMDTSDLIRNNRKNTVYDKLPTGNTHSRVMYDCDNIETERWD</sequence>
<keyword evidence="1" id="KW-1133">Transmembrane helix</keyword>
<reference evidence="2 3" key="2">
    <citation type="submission" date="2017-09" db="EMBL/GenBank/DDBJ databases">
        <title>Extensive intraspecific genome diversity in a model arbuscular mycorrhizal fungus.</title>
        <authorList>
            <person name="Chen E.C."/>
            <person name="Morin E."/>
            <person name="Beaudet D."/>
            <person name="Noel J."/>
            <person name="Ndikumana S."/>
            <person name="Charron P."/>
            <person name="St-Onge C."/>
            <person name="Giorgi J."/>
            <person name="Grigoriev I.V."/>
            <person name="Roux C."/>
            <person name="Martin F.M."/>
            <person name="Corradi N."/>
        </authorList>
    </citation>
    <scope>NUCLEOTIDE SEQUENCE [LARGE SCALE GENOMIC DNA]</scope>
    <source>
        <strain evidence="2 3">A5</strain>
    </source>
</reference>
<dbReference type="Gene3D" id="3.60.10.10">
    <property type="entry name" value="Endonuclease/exonuclease/phosphatase"/>
    <property type="match status" value="1"/>
</dbReference>
<evidence type="ECO:0000256" key="1">
    <source>
        <dbReference type="SAM" id="Phobius"/>
    </source>
</evidence>
<dbReference type="VEuPathDB" id="FungiDB:RhiirFUN_025690"/>
<dbReference type="EMBL" id="LLXJ01009650">
    <property type="protein sequence ID" value="PKB92865.1"/>
    <property type="molecule type" value="Genomic_DNA"/>
</dbReference>
<evidence type="ECO:0000313" key="2">
    <source>
        <dbReference type="EMBL" id="PKB92865.1"/>
    </source>
</evidence>
<proteinExistence type="predicted"/>
<accession>A0A2N0NE56</accession>
<dbReference type="InterPro" id="IPR036691">
    <property type="entry name" value="Endo/exonu/phosph_ase_sf"/>
</dbReference>
<name>A0A2N0NE56_9GLOM</name>
<keyword evidence="1" id="KW-0812">Transmembrane</keyword>
<dbReference type="SUPFAM" id="SSF56219">
    <property type="entry name" value="DNase I-like"/>
    <property type="match status" value="1"/>
</dbReference>
<dbReference type="AlphaFoldDB" id="A0A2N0NE56"/>
<feature type="transmembrane region" description="Helical" evidence="1">
    <location>
        <begin position="70"/>
        <end position="90"/>
    </location>
</feature>